<name>A0ABC8WAY0_9POAL</name>
<gene>
    <name evidence="5" type="ORF">URODEC1_LOCUS115173</name>
    <name evidence="4" type="ORF">URODEC1_LOCUS11869</name>
    <name evidence="2" type="ORF">URODEC1_LOCUS3886</name>
    <name evidence="3" type="ORF">URODEC1_LOCUS7815</name>
</gene>
<proteinExistence type="predicted"/>
<evidence type="ECO:0000313" key="5">
    <source>
        <dbReference type="EMBL" id="CAL5092972.1"/>
    </source>
</evidence>
<dbReference type="EMBL" id="OZ075121">
    <property type="protein sequence ID" value="CAL4898592.1"/>
    <property type="molecule type" value="Genomic_DNA"/>
</dbReference>
<organism evidence="4 6">
    <name type="scientific">Urochloa decumbens</name>
    <dbReference type="NCBI Taxonomy" id="240449"/>
    <lineage>
        <taxon>Eukaryota</taxon>
        <taxon>Viridiplantae</taxon>
        <taxon>Streptophyta</taxon>
        <taxon>Embryophyta</taxon>
        <taxon>Tracheophyta</taxon>
        <taxon>Spermatophyta</taxon>
        <taxon>Magnoliopsida</taxon>
        <taxon>Liliopsida</taxon>
        <taxon>Poales</taxon>
        <taxon>Poaceae</taxon>
        <taxon>PACMAD clade</taxon>
        <taxon>Panicoideae</taxon>
        <taxon>Panicodae</taxon>
        <taxon>Paniceae</taxon>
        <taxon>Melinidinae</taxon>
        <taxon>Urochloa</taxon>
    </lineage>
</organism>
<reference evidence="4 6" key="1">
    <citation type="submission" date="2024-10" db="EMBL/GenBank/DDBJ databases">
        <authorList>
            <person name="Ryan C."/>
        </authorList>
    </citation>
    <scope>NUCLEOTIDE SEQUENCE [LARGE SCALE GENOMIC DNA]</scope>
</reference>
<keyword evidence="1" id="KW-0812">Transmembrane</keyword>
<dbReference type="EMBL" id="OZ075120">
    <property type="protein sequence ID" value="CAL4891611.1"/>
    <property type="molecule type" value="Genomic_DNA"/>
</dbReference>
<sequence length="147" mass="15443">MAAVMAKVLRGGRSGSSSSLIAAMCRRVPQEGVTGAPLLGSSPAAHAAGASRLMHSGHNSMLSGGNGTKLAEQKALLFGTRGALSQEHKIMRTGQFGGKRFMSDAPFGSEFDFDYLTVLASGVYVAVTVGLTLPVHFRKLSKYLKEK</sequence>
<dbReference type="Proteomes" id="UP001497457">
    <property type="component" value="Chromosome 10rd"/>
</dbReference>
<keyword evidence="6" id="KW-1185">Reference proteome</keyword>
<dbReference type="Proteomes" id="UP001497457">
    <property type="component" value="Chromosome 12b"/>
</dbReference>
<dbReference type="EMBL" id="OZ075122">
    <property type="protein sequence ID" value="CAL4905883.1"/>
    <property type="molecule type" value="Genomic_DNA"/>
</dbReference>
<accession>A0ABC8WAY0</accession>
<evidence type="ECO:0000313" key="6">
    <source>
        <dbReference type="Proteomes" id="UP001497457"/>
    </source>
</evidence>
<evidence type="ECO:0000256" key="1">
    <source>
        <dbReference type="SAM" id="Phobius"/>
    </source>
</evidence>
<evidence type="ECO:0000313" key="2">
    <source>
        <dbReference type="EMBL" id="CAL4891611.1"/>
    </source>
</evidence>
<dbReference type="Proteomes" id="UP001497457">
    <property type="component" value="Chromosome 11b"/>
</dbReference>
<dbReference type="AlphaFoldDB" id="A0ABC8WAY0"/>
<evidence type="ECO:0000313" key="4">
    <source>
        <dbReference type="EMBL" id="CAL4905883.1"/>
    </source>
</evidence>
<dbReference type="Proteomes" id="UP001497457">
    <property type="component" value="Chromosome 9rd"/>
</dbReference>
<dbReference type="EMBL" id="OZ075119">
    <property type="protein sequence ID" value="CAL5092972.1"/>
    <property type="molecule type" value="Genomic_DNA"/>
</dbReference>
<protein>
    <submittedName>
        <fullName evidence="4">Uncharacterized protein</fullName>
    </submittedName>
</protein>
<keyword evidence="1" id="KW-0472">Membrane</keyword>
<feature type="transmembrane region" description="Helical" evidence="1">
    <location>
        <begin position="115"/>
        <end position="137"/>
    </location>
</feature>
<evidence type="ECO:0000313" key="3">
    <source>
        <dbReference type="EMBL" id="CAL4898592.1"/>
    </source>
</evidence>
<keyword evidence="1" id="KW-1133">Transmembrane helix</keyword>